<keyword evidence="10" id="KW-1185">Reference proteome</keyword>
<gene>
    <name evidence="9" type="ORF">THRCLA_07174</name>
</gene>
<dbReference type="InterPro" id="IPR019734">
    <property type="entry name" value="TPR_rpt"/>
</dbReference>
<keyword evidence="4" id="KW-0833">Ubl conjugation pathway</keyword>
<feature type="non-terminal residue" evidence="9">
    <location>
        <position position="633"/>
    </location>
</feature>
<dbReference type="Pfam" id="PF12895">
    <property type="entry name" value="ANAPC3"/>
    <property type="match status" value="1"/>
</dbReference>
<evidence type="ECO:0000313" key="10">
    <source>
        <dbReference type="Proteomes" id="UP000243217"/>
    </source>
</evidence>
<keyword evidence="5 7" id="KW-0802">TPR repeat</keyword>
<feature type="repeat" description="TPR" evidence="7">
    <location>
        <begin position="364"/>
        <end position="397"/>
    </location>
</feature>
<keyword evidence="1 9" id="KW-0132">Cell division</keyword>
<dbReference type="STRING" id="74557.A0A1V9ZFL1"/>
<keyword evidence="6" id="KW-0131">Cell cycle</keyword>
<evidence type="ECO:0000256" key="6">
    <source>
        <dbReference type="ARBA" id="ARBA00023306"/>
    </source>
</evidence>
<feature type="region of interest" description="Disordered" evidence="8">
    <location>
        <begin position="611"/>
        <end position="633"/>
    </location>
</feature>
<dbReference type="GO" id="GO:0031145">
    <property type="term" value="P:anaphase-promoting complex-dependent catabolic process"/>
    <property type="evidence" value="ECO:0007669"/>
    <property type="project" value="TreeGrafter"/>
</dbReference>
<dbReference type="SUPFAM" id="SSF48452">
    <property type="entry name" value="TPR-like"/>
    <property type="match status" value="1"/>
</dbReference>
<evidence type="ECO:0000256" key="7">
    <source>
        <dbReference type="PROSITE-ProRule" id="PRU00339"/>
    </source>
</evidence>
<dbReference type="Pfam" id="PF13424">
    <property type="entry name" value="TPR_12"/>
    <property type="match status" value="1"/>
</dbReference>
<reference evidence="9 10" key="1">
    <citation type="journal article" date="2014" name="Genome Biol. Evol.">
        <title>The secreted proteins of Achlya hypogyna and Thraustotheca clavata identify the ancestral oomycete secretome and reveal gene acquisitions by horizontal gene transfer.</title>
        <authorList>
            <person name="Misner I."/>
            <person name="Blouin N."/>
            <person name="Leonard G."/>
            <person name="Richards T.A."/>
            <person name="Lane C.E."/>
        </authorList>
    </citation>
    <scope>NUCLEOTIDE SEQUENCE [LARGE SCALE GENOMIC DNA]</scope>
    <source>
        <strain evidence="9 10">ATCC 34112</strain>
    </source>
</reference>
<feature type="repeat" description="TPR" evidence="7">
    <location>
        <begin position="508"/>
        <end position="541"/>
    </location>
</feature>
<comment type="caution">
    <text evidence="9">The sequence shown here is derived from an EMBL/GenBank/DDBJ whole genome shotgun (WGS) entry which is preliminary data.</text>
</comment>
<dbReference type="GO" id="GO:0005737">
    <property type="term" value="C:cytoplasm"/>
    <property type="evidence" value="ECO:0007669"/>
    <property type="project" value="TreeGrafter"/>
</dbReference>
<dbReference type="GO" id="GO:0016567">
    <property type="term" value="P:protein ubiquitination"/>
    <property type="evidence" value="ECO:0007669"/>
    <property type="project" value="TreeGrafter"/>
</dbReference>
<sequence>MTSSPVAKKQKLRVDVPDAREYMHHDTIPRLRELVHHCLSHNQAKSAVFYATKLSTMTRDPSDRMLLARGLYDMSDFHQAIHTLQALVGQLDASSPKKGMSPAQKHHRSFSDTSILNMTWDSNEDIVLGAYLLLGQALIAVKQWDECQEMLEGVLGDDERSIVQKANSMQTTERMQINVVASLCCLRGEVCEALESRERATYWYRLALQCDVHCSDAFTHLVDKQMLSAEEEHRMLESLQFTAPHDQYLKSLYAAQLCRYDQSPSIQEKFQPVEEIYGLGDNVDVVLAKAEAYHYQHDTERAYRLCKWYSKGQVLGVIYCRIREREPYNYKCIPVYVATLVQLEQKSELFHFAHQMVDMYPKNAAAWYTVGCYYLLIKKFDTAQRFFHKATNIEPHFAPAWIGFGNSFAAQDESDQAMSSYRTAARLFLGCHLPLLCIGMEHYRTNNLALAAQFVRQACDVCPSDPLVYNELGTICFRQGDYSGAVKNFSKAISLCRHFSRTLLVAWEATFFNLAQAYRKLKVFDVAIEYYDQALRLSPKKASTHFALGFTYHLQGKLDDAIQCYHIALGYDPEDPIAIQTLDDALKDMFDGVHLAPQAGVFDAEPFQSNLSTHDESKEGPSNVSISMDISTE</sequence>
<evidence type="ECO:0000256" key="3">
    <source>
        <dbReference type="ARBA" id="ARBA00022776"/>
    </source>
</evidence>
<keyword evidence="3" id="KW-0498">Mitosis</keyword>
<evidence type="ECO:0000313" key="9">
    <source>
        <dbReference type="EMBL" id="OQR96789.1"/>
    </source>
</evidence>
<evidence type="ECO:0000256" key="1">
    <source>
        <dbReference type="ARBA" id="ARBA00022618"/>
    </source>
</evidence>
<dbReference type="EMBL" id="JNBS01001950">
    <property type="protein sequence ID" value="OQR96789.1"/>
    <property type="molecule type" value="Genomic_DNA"/>
</dbReference>
<dbReference type="Proteomes" id="UP000243217">
    <property type="component" value="Unassembled WGS sequence"/>
</dbReference>
<feature type="repeat" description="TPR" evidence="7">
    <location>
        <begin position="542"/>
        <end position="575"/>
    </location>
</feature>
<dbReference type="Pfam" id="PF13176">
    <property type="entry name" value="TPR_7"/>
    <property type="match status" value="1"/>
</dbReference>
<dbReference type="SMART" id="SM00028">
    <property type="entry name" value="TPR"/>
    <property type="match status" value="7"/>
</dbReference>
<evidence type="ECO:0000256" key="4">
    <source>
        <dbReference type="ARBA" id="ARBA00022786"/>
    </source>
</evidence>
<evidence type="ECO:0000256" key="8">
    <source>
        <dbReference type="SAM" id="MobiDB-lite"/>
    </source>
</evidence>
<dbReference type="PROSITE" id="PS50005">
    <property type="entry name" value="TPR"/>
    <property type="match status" value="4"/>
</dbReference>
<dbReference type="GO" id="GO:0045842">
    <property type="term" value="P:positive regulation of mitotic metaphase/anaphase transition"/>
    <property type="evidence" value="ECO:0007669"/>
    <property type="project" value="TreeGrafter"/>
</dbReference>
<dbReference type="GO" id="GO:0005680">
    <property type="term" value="C:anaphase-promoting complex"/>
    <property type="evidence" value="ECO:0007669"/>
    <property type="project" value="TreeGrafter"/>
</dbReference>
<accession>A0A1V9ZFL1</accession>
<name>A0A1V9ZFL1_9STRA</name>
<dbReference type="PANTHER" id="PTHR12558:SF9">
    <property type="entry name" value="CELL DIVISION CYCLE PROTEIN 16 HOMOLOG"/>
    <property type="match status" value="1"/>
</dbReference>
<dbReference type="Gene3D" id="1.25.40.10">
    <property type="entry name" value="Tetratricopeptide repeat domain"/>
    <property type="match status" value="1"/>
</dbReference>
<keyword evidence="2" id="KW-0677">Repeat</keyword>
<feature type="repeat" description="TPR" evidence="7">
    <location>
        <begin position="466"/>
        <end position="499"/>
    </location>
</feature>
<dbReference type="AlphaFoldDB" id="A0A1V9ZFL1"/>
<feature type="compositionally biased region" description="Polar residues" evidence="8">
    <location>
        <begin position="620"/>
        <end position="633"/>
    </location>
</feature>
<dbReference type="SUPFAM" id="SSF81901">
    <property type="entry name" value="HCP-like"/>
    <property type="match status" value="1"/>
</dbReference>
<proteinExistence type="predicted"/>
<evidence type="ECO:0000256" key="5">
    <source>
        <dbReference type="ARBA" id="ARBA00022803"/>
    </source>
</evidence>
<dbReference type="PANTHER" id="PTHR12558">
    <property type="entry name" value="CELL DIVISION CYCLE 16,23,27"/>
    <property type="match status" value="1"/>
</dbReference>
<evidence type="ECO:0000256" key="2">
    <source>
        <dbReference type="ARBA" id="ARBA00022737"/>
    </source>
</evidence>
<protein>
    <submittedName>
        <fullName evidence="9">Cell division cycle protein 16</fullName>
    </submittedName>
</protein>
<organism evidence="9 10">
    <name type="scientific">Thraustotheca clavata</name>
    <dbReference type="NCBI Taxonomy" id="74557"/>
    <lineage>
        <taxon>Eukaryota</taxon>
        <taxon>Sar</taxon>
        <taxon>Stramenopiles</taxon>
        <taxon>Oomycota</taxon>
        <taxon>Saprolegniomycetes</taxon>
        <taxon>Saprolegniales</taxon>
        <taxon>Achlyaceae</taxon>
        <taxon>Thraustotheca</taxon>
    </lineage>
</organism>
<dbReference type="InterPro" id="IPR011990">
    <property type="entry name" value="TPR-like_helical_dom_sf"/>
</dbReference>
<dbReference type="OrthoDB" id="10006270at2759"/>
<dbReference type="PROSITE" id="PS50293">
    <property type="entry name" value="TPR_REGION"/>
    <property type="match status" value="1"/>
</dbReference>
<dbReference type="GO" id="GO:0051301">
    <property type="term" value="P:cell division"/>
    <property type="evidence" value="ECO:0007669"/>
    <property type="project" value="UniProtKB-KW"/>
</dbReference>
<dbReference type="Pfam" id="PF13181">
    <property type="entry name" value="TPR_8"/>
    <property type="match status" value="1"/>
</dbReference>